<dbReference type="RefSeq" id="WP_419191413.1">
    <property type="nucleotide sequence ID" value="NZ_CP036434.1"/>
</dbReference>
<dbReference type="Proteomes" id="UP000320390">
    <property type="component" value="Chromosome"/>
</dbReference>
<organism evidence="2 3">
    <name type="scientific">Saltatorellus ferox</name>
    <dbReference type="NCBI Taxonomy" id="2528018"/>
    <lineage>
        <taxon>Bacteria</taxon>
        <taxon>Pseudomonadati</taxon>
        <taxon>Planctomycetota</taxon>
        <taxon>Planctomycetia</taxon>
        <taxon>Planctomycetia incertae sedis</taxon>
        <taxon>Saltatorellus</taxon>
    </lineage>
</organism>
<accession>A0A518EZQ1</accession>
<protein>
    <submittedName>
        <fullName evidence="2">Uncharacterized protein</fullName>
    </submittedName>
</protein>
<dbReference type="EMBL" id="CP036434">
    <property type="protein sequence ID" value="QDV09566.1"/>
    <property type="molecule type" value="Genomic_DNA"/>
</dbReference>
<keyword evidence="3" id="KW-1185">Reference proteome</keyword>
<evidence type="ECO:0000313" key="3">
    <source>
        <dbReference type="Proteomes" id="UP000320390"/>
    </source>
</evidence>
<sequence length="55" mass="5797">MIVFAPLSQRGQNEEPALEPRATWRSTLSTLRGLASSGSILRLVAVALIGGAGFE</sequence>
<gene>
    <name evidence="2" type="ORF">Poly30_51240</name>
</gene>
<reference evidence="2 3" key="1">
    <citation type="submission" date="2019-02" db="EMBL/GenBank/DDBJ databases">
        <title>Deep-cultivation of Planctomycetes and their phenomic and genomic characterization uncovers novel biology.</title>
        <authorList>
            <person name="Wiegand S."/>
            <person name="Jogler M."/>
            <person name="Boedeker C."/>
            <person name="Pinto D."/>
            <person name="Vollmers J."/>
            <person name="Rivas-Marin E."/>
            <person name="Kohn T."/>
            <person name="Peeters S.H."/>
            <person name="Heuer A."/>
            <person name="Rast P."/>
            <person name="Oberbeckmann S."/>
            <person name="Bunk B."/>
            <person name="Jeske O."/>
            <person name="Meyerdierks A."/>
            <person name="Storesund J.E."/>
            <person name="Kallscheuer N."/>
            <person name="Luecker S."/>
            <person name="Lage O.M."/>
            <person name="Pohl T."/>
            <person name="Merkel B.J."/>
            <person name="Hornburger P."/>
            <person name="Mueller R.-W."/>
            <person name="Bruemmer F."/>
            <person name="Labrenz M."/>
            <person name="Spormann A.M."/>
            <person name="Op den Camp H."/>
            <person name="Overmann J."/>
            <person name="Amann R."/>
            <person name="Jetten M.S.M."/>
            <person name="Mascher T."/>
            <person name="Medema M.H."/>
            <person name="Devos D.P."/>
            <person name="Kaster A.-K."/>
            <person name="Ovreas L."/>
            <person name="Rohde M."/>
            <person name="Galperin M.Y."/>
            <person name="Jogler C."/>
        </authorList>
    </citation>
    <scope>NUCLEOTIDE SEQUENCE [LARGE SCALE GENOMIC DNA]</scope>
    <source>
        <strain evidence="2 3">Poly30</strain>
    </source>
</reference>
<dbReference type="AlphaFoldDB" id="A0A518EZQ1"/>
<evidence type="ECO:0000256" key="1">
    <source>
        <dbReference type="SAM" id="MobiDB-lite"/>
    </source>
</evidence>
<proteinExistence type="predicted"/>
<evidence type="ECO:0000313" key="2">
    <source>
        <dbReference type="EMBL" id="QDV09566.1"/>
    </source>
</evidence>
<feature type="region of interest" description="Disordered" evidence="1">
    <location>
        <begin position="1"/>
        <end position="21"/>
    </location>
</feature>
<name>A0A518EZQ1_9BACT</name>